<name>A0A166WJD3_METRR</name>
<evidence type="ECO:0000313" key="4">
    <source>
        <dbReference type="Proteomes" id="UP000317257"/>
    </source>
</evidence>
<protein>
    <submittedName>
        <fullName evidence="1">Uncharacterized protein</fullName>
    </submittedName>
</protein>
<reference evidence="2" key="3">
    <citation type="journal article" date="2019" name="Microbiol. Resour. Announc.">
        <title>Genome Sequence of Metarhizium rileyi, a Microbial Control Agent for Lepidoptera.</title>
        <authorList>
            <person name="Binneck E."/>
            <person name="Lastra C.C.L."/>
            <person name="Sosa-Gomez D.R."/>
        </authorList>
    </citation>
    <scope>NUCLEOTIDE SEQUENCE</scope>
    <source>
        <strain evidence="2">Cep018-CH2</strain>
    </source>
</reference>
<dbReference type="Proteomes" id="UP000243498">
    <property type="component" value="Unassembled WGS sequence"/>
</dbReference>
<sequence length="222" mass="24804">MGGNNNSHNVINGNGSIVQSFRAWSKPLDLKAQRRNEKKDPEDPASEIHAHLHSATEDYFHSLFGFPWSEKGSSPPEWDQSGHLESLHEFVNLPIDKPNLINAYIKNNISSKVPGFCREAIEDDIHNLVLKLTQSLPSQGFSKTMFTKTYNDAETKTAIQLDFCLHFTGADVSDKLGDAKRLFLYFIGVAYSISPWLNGMGPIVPQSLGHGSSKTLSMERRM</sequence>
<keyword evidence="3" id="KW-1185">Reference proteome</keyword>
<accession>A0A166WJD3</accession>
<dbReference type="EMBL" id="SBHS01000023">
    <property type="protein sequence ID" value="TWU72855.1"/>
    <property type="molecule type" value="Genomic_DNA"/>
</dbReference>
<evidence type="ECO:0000313" key="2">
    <source>
        <dbReference type="EMBL" id="TWU72855.1"/>
    </source>
</evidence>
<accession>A0A5C6G4R6</accession>
<dbReference type="EMBL" id="AZHC01000048">
    <property type="protein sequence ID" value="OAA34794.1"/>
    <property type="molecule type" value="Genomic_DNA"/>
</dbReference>
<comment type="caution">
    <text evidence="1">The sequence shown here is derived from an EMBL/GenBank/DDBJ whole genome shotgun (WGS) entry which is preliminary data.</text>
</comment>
<gene>
    <name evidence="2" type="ORF">ED733_003028</name>
    <name evidence="1" type="ORF">NOR_08306</name>
</gene>
<proteinExistence type="predicted"/>
<reference evidence="4" key="2">
    <citation type="submission" date="2018-12" db="EMBL/GenBank/DDBJ databases">
        <title>The complete genome of Metarhizium rileyi, a key fungal pathogen of Lepidoptera.</title>
        <authorList>
            <person name="Binneck E."/>
            <person name="Lastra C.C.L."/>
            <person name="Sosa-Gomez D.R."/>
        </authorList>
    </citation>
    <scope>NUCLEOTIDE SEQUENCE [LARGE SCALE GENOMIC DNA]</scope>
    <source>
        <strain evidence="4">Cep018-CH2</strain>
    </source>
</reference>
<dbReference type="Proteomes" id="UP000317257">
    <property type="component" value="Unassembled WGS sequence"/>
</dbReference>
<organism evidence="1 3">
    <name type="scientific">Metarhizium rileyi (strain RCEF 4871)</name>
    <name type="common">Nomuraea rileyi</name>
    <dbReference type="NCBI Taxonomy" id="1649241"/>
    <lineage>
        <taxon>Eukaryota</taxon>
        <taxon>Fungi</taxon>
        <taxon>Dikarya</taxon>
        <taxon>Ascomycota</taxon>
        <taxon>Pezizomycotina</taxon>
        <taxon>Sordariomycetes</taxon>
        <taxon>Hypocreomycetidae</taxon>
        <taxon>Hypocreales</taxon>
        <taxon>Clavicipitaceae</taxon>
        <taxon>Metarhizium</taxon>
    </lineage>
</organism>
<evidence type="ECO:0000313" key="3">
    <source>
        <dbReference type="Proteomes" id="UP000243498"/>
    </source>
</evidence>
<evidence type="ECO:0000313" key="1">
    <source>
        <dbReference type="EMBL" id="OAA34794.1"/>
    </source>
</evidence>
<dbReference type="OrthoDB" id="10530714at2759"/>
<reference evidence="1 3" key="1">
    <citation type="journal article" date="2016" name="Genome Biol. Evol.">
        <title>Divergent and convergent evolution of fungal pathogenicity.</title>
        <authorList>
            <person name="Shang Y."/>
            <person name="Xiao G."/>
            <person name="Zheng P."/>
            <person name="Cen K."/>
            <person name="Zhan S."/>
            <person name="Wang C."/>
        </authorList>
    </citation>
    <scope>NUCLEOTIDE SEQUENCE [LARGE SCALE GENOMIC DNA]</scope>
    <source>
        <strain evidence="1 3">RCEF 4871</strain>
    </source>
</reference>
<dbReference type="AlphaFoldDB" id="A0A166WJD3"/>